<comment type="subcellular location">
    <subcellularLocation>
        <location evidence="1">Cytoplasm</location>
    </subcellularLocation>
</comment>
<feature type="compositionally biased region" description="Polar residues" evidence="7">
    <location>
        <begin position="112"/>
        <end position="144"/>
    </location>
</feature>
<keyword evidence="4" id="KW-0932">Cytokinin signaling pathway</keyword>
<dbReference type="Proteomes" id="UP001237642">
    <property type="component" value="Unassembled WGS sequence"/>
</dbReference>
<evidence type="ECO:0000256" key="1">
    <source>
        <dbReference type="ARBA" id="ARBA00004496"/>
    </source>
</evidence>
<feature type="region of interest" description="Disordered" evidence="7">
    <location>
        <begin position="44"/>
        <end position="68"/>
    </location>
</feature>
<evidence type="ECO:0000256" key="4">
    <source>
        <dbReference type="ARBA" id="ARBA00022864"/>
    </source>
</evidence>
<gene>
    <name evidence="8" type="ORF">POM88_005818</name>
</gene>
<keyword evidence="5" id="KW-0539">Nucleus</keyword>
<dbReference type="PANTHER" id="PTHR33347:SF1">
    <property type="entry name" value="PROTEIN SOB FIVE-LIKE 5"/>
    <property type="match status" value="1"/>
</dbReference>
<accession>A0AAD8MZG1</accession>
<evidence type="ECO:0000256" key="2">
    <source>
        <dbReference type="ARBA" id="ARBA00022490"/>
    </source>
</evidence>
<feature type="compositionally biased region" description="Polar residues" evidence="7">
    <location>
        <begin position="152"/>
        <end position="174"/>
    </location>
</feature>
<feature type="region of interest" description="Disordered" evidence="7">
    <location>
        <begin position="80"/>
        <end position="174"/>
    </location>
</feature>
<dbReference type="InterPro" id="IPR044670">
    <property type="entry name" value="SOFL"/>
</dbReference>
<dbReference type="EMBL" id="JAUIZM010000002">
    <property type="protein sequence ID" value="KAK1395955.1"/>
    <property type="molecule type" value="Genomic_DNA"/>
</dbReference>
<comment type="similarity">
    <text evidence="6">Belongs to the SOFL plant protein family.</text>
</comment>
<sequence length="174" mass="19196">MDRSPSECNSGCESGWTAYLEQSSNSVYNECRKHEKSKKVVLQEDKDLSMVSDASSGPRNDENHVEEDYDSFRYYSYSVSAPEEGKMRKHKSKNQKNQDGGKLLKGSHLDDTASSPVFSFSKKNLALSSNQASTQQEKQGFSTTHSKRKSSLKQQHSGSLKPSVSGNEASNASG</sequence>
<evidence type="ECO:0000313" key="9">
    <source>
        <dbReference type="Proteomes" id="UP001237642"/>
    </source>
</evidence>
<comment type="caution">
    <text evidence="8">The sequence shown here is derived from an EMBL/GenBank/DDBJ whole genome shotgun (WGS) entry which is preliminary data.</text>
</comment>
<name>A0AAD8MZG1_9APIA</name>
<evidence type="ECO:0000256" key="7">
    <source>
        <dbReference type="SAM" id="MobiDB-lite"/>
    </source>
</evidence>
<dbReference type="GO" id="GO:0005737">
    <property type="term" value="C:cytoplasm"/>
    <property type="evidence" value="ECO:0007669"/>
    <property type="project" value="UniProtKB-SubCell"/>
</dbReference>
<evidence type="ECO:0000313" key="8">
    <source>
        <dbReference type="EMBL" id="KAK1395955.1"/>
    </source>
</evidence>
<dbReference type="GO" id="GO:0009691">
    <property type="term" value="P:cytokinin biosynthetic process"/>
    <property type="evidence" value="ECO:0007669"/>
    <property type="project" value="UniProtKB-KW"/>
</dbReference>
<evidence type="ECO:0000256" key="6">
    <source>
        <dbReference type="ARBA" id="ARBA00024199"/>
    </source>
</evidence>
<reference evidence="8" key="1">
    <citation type="submission" date="2023-02" db="EMBL/GenBank/DDBJ databases">
        <title>Genome of toxic invasive species Heracleum sosnowskyi carries increased number of genes despite the absence of recent whole-genome duplications.</title>
        <authorList>
            <person name="Schelkunov M."/>
            <person name="Shtratnikova V."/>
            <person name="Makarenko M."/>
            <person name="Klepikova A."/>
            <person name="Omelchenko D."/>
            <person name="Novikova G."/>
            <person name="Obukhova E."/>
            <person name="Bogdanov V."/>
            <person name="Penin A."/>
            <person name="Logacheva M."/>
        </authorList>
    </citation>
    <scope>NUCLEOTIDE SEQUENCE</scope>
    <source>
        <strain evidence="8">Hsosn_3</strain>
        <tissue evidence="8">Leaf</tissue>
    </source>
</reference>
<evidence type="ECO:0000256" key="5">
    <source>
        <dbReference type="ARBA" id="ARBA00023242"/>
    </source>
</evidence>
<dbReference type="AlphaFoldDB" id="A0AAD8MZG1"/>
<dbReference type="PANTHER" id="PTHR33347">
    <property type="entry name" value="OSJNBA0091C07.3 PROTEIN"/>
    <property type="match status" value="1"/>
</dbReference>
<keyword evidence="9" id="KW-1185">Reference proteome</keyword>
<dbReference type="GO" id="GO:0009736">
    <property type="term" value="P:cytokinin-activated signaling pathway"/>
    <property type="evidence" value="ECO:0007669"/>
    <property type="project" value="UniProtKB-KW"/>
</dbReference>
<organism evidence="8 9">
    <name type="scientific">Heracleum sosnowskyi</name>
    <dbReference type="NCBI Taxonomy" id="360622"/>
    <lineage>
        <taxon>Eukaryota</taxon>
        <taxon>Viridiplantae</taxon>
        <taxon>Streptophyta</taxon>
        <taxon>Embryophyta</taxon>
        <taxon>Tracheophyta</taxon>
        <taxon>Spermatophyta</taxon>
        <taxon>Magnoliopsida</taxon>
        <taxon>eudicotyledons</taxon>
        <taxon>Gunneridae</taxon>
        <taxon>Pentapetalae</taxon>
        <taxon>asterids</taxon>
        <taxon>campanulids</taxon>
        <taxon>Apiales</taxon>
        <taxon>Apiaceae</taxon>
        <taxon>Apioideae</taxon>
        <taxon>apioid superclade</taxon>
        <taxon>Tordylieae</taxon>
        <taxon>Tordyliinae</taxon>
        <taxon>Heracleum</taxon>
    </lineage>
</organism>
<reference evidence="8" key="2">
    <citation type="submission" date="2023-05" db="EMBL/GenBank/DDBJ databases">
        <authorList>
            <person name="Schelkunov M.I."/>
        </authorList>
    </citation>
    <scope>NUCLEOTIDE SEQUENCE</scope>
    <source>
        <strain evidence="8">Hsosn_3</strain>
        <tissue evidence="8">Leaf</tissue>
    </source>
</reference>
<protein>
    <submittedName>
        <fullName evidence="8">Angiogenin-2 like</fullName>
    </submittedName>
</protein>
<keyword evidence="3" id="KW-0203">Cytokinin biosynthesis</keyword>
<keyword evidence="2" id="KW-0963">Cytoplasm</keyword>
<evidence type="ECO:0000256" key="3">
    <source>
        <dbReference type="ARBA" id="ARBA00022712"/>
    </source>
</evidence>
<proteinExistence type="inferred from homology"/>